<dbReference type="AlphaFoldDB" id="A0A426Z0G4"/>
<evidence type="ECO:0000313" key="3">
    <source>
        <dbReference type="Proteomes" id="UP000287651"/>
    </source>
</evidence>
<proteinExistence type="predicted"/>
<name>A0A426Z0G4_ENSVE</name>
<evidence type="ECO:0000313" key="2">
    <source>
        <dbReference type="EMBL" id="RRT57462.1"/>
    </source>
</evidence>
<feature type="compositionally biased region" description="Basic and acidic residues" evidence="1">
    <location>
        <begin position="28"/>
        <end position="46"/>
    </location>
</feature>
<accession>A0A426Z0G4</accession>
<gene>
    <name evidence="2" type="ORF">B296_00041990</name>
</gene>
<sequence>MYQSARLLVRGPPATGRYRQNRPSVVDGGRKREEEEEKKKEEEKKYLGPSLPARHRRPRVARDPLPPAGNFSPAQGERSRR</sequence>
<feature type="non-terminal residue" evidence="2">
    <location>
        <position position="81"/>
    </location>
</feature>
<dbReference type="Proteomes" id="UP000287651">
    <property type="component" value="Unassembled WGS sequence"/>
</dbReference>
<dbReference type="EMBL" id="AMZH03009151">
    <property type="protein sequence ID" value="RRT57462.1"/>
    <property type="molecule type" value="Genomic_DNA"/>
</dbReference>
<evidence type="ECO:0000256" key="1">
    <source>
        <dbReference type="SAM" id="MobiDB-lite"/>
    </source>
</evidence>
<organism evidence="2 3">
    <name type="scientific">Ensete ventricosum</name>
    <name type="common">Abyssinian banana</name>
    <name type="synonym">Musa ensete</name>
    <dbReference type="NCBI Taxonomy" id="4639"/>
    <lineage>
        <taxon>Eukaryota</taxon>
        <taxon>Viridiplantae</taxon>
        <taxon>Streptophyta</taxon>
        <taxon>Embryophyta</taxon>
        <taxon>Tracheophyta</taxon>
        <taxon>Spermatophyta</taxon>
        <taxon>Magnoliopsida</taxon>
        <taxon>Liliopsida</taxon>
        <taxon>Zingiberales</taxon>
        <taxon>Musaceae</taxon>
        <taxon>Ensete</taxon>
    </lineage>
</organism>
<protein>
    <submittedName>
        <fullName evidence="2">Uncharacterized protein</fullName>
    </submittedName>
</protein>
<comment type="caution">
    <text evidence="2">The sequence shown here is derived from an EMBL/GenBank/DDBJ whole genome shotgun (WGS) entry which is preliminary data.</text>
</comment>
<feature type="region of interest" description="Disordered" evidence="1">
    <location>
        <begin position="1"/>
        <end position="81"/>
    </location>
</feature>
<reference evidence="2 3" key="1">
    <citation type="journal article" date="2014" name="Agronomy (Basel)">
        <title>A Draft Genome Sequence for Ensete ventricosum, the Drought-Tolerant Tree Against Hunger.</title>
        <authorList>
            <person name="Harrison J."/>
            <person name="Moore K.A."/>
            <person name="Paszkiewicz K."/>
            <person name="Jones T."/>
            <person name="Grant M."/>
            <person name="Ambacheew D."/>
            <person name="Muzemil S."/>
            <person name="Studholme D.J."/>
        </authorList>
    </citation>
    <scope>NUCLEOTIDE SEQUENCE [LARGE SCALE GENOMIC DNA]</scope>
</reference>